<dbReference type="RefSeq" id="WP_183359176.1">
    <property type="nucleotide sequence ID" value="NZ_BLXZ01000001.1"/>
</dbReference>
<proteinExistence type="predicted"/>
<keyword evidence="3" id="KW-1185">Reference proteome</keyword>
<dbReference type="EMBL" id="BLXZ01000001">
    <property type="protein sequence ID" value="GFO66635.1"/>
    <property type="molecule type" value="Genomic_DNA"/>
</dbReference>
<dbReference type="AlphaFoldDB" id="A0A6V8N283"/>
<feature type="region of interest" description="Disordered" evidence="1">
    <location>
        <begin position="130"/>
        <end position="173"/>
    </location>
</feature>
<gene>
    <name evidence="2" type="ORF">GMLC_02140</name>
</gene>
<organism evidence="2 3">
    <name type="scientific">Geomonas limicola</name>
    <dbReference type="NCBI Taxonomy" id="2740186"/>
    <lineage>
        <taxon>Bacteria</taxon>
        <taxon>Pseudomonadati</taxon>
        <taxon>Thermodesulfobacteriota</taxon>
        <taxon>Desulfuromonadia</taxon>
        <taxon>Geobacterales</taxon>
        <taxon>Geobacteraceae</taxon>
        <taxon>Geomonas</taxon>
    </lineage>
</organism>
<name>A0A6V8N283_9BACT</name>
<reference evidence="3" key="1">
    <citation type="submission" date="2020-06" db="EMBL/GenBank/DDBJ databases">
        <title>Draft genomic sequecing of Geomonas sp. Red745.</title>
        <authorList>
            <person name="Itoh H."/>
            <person name="Xu Z.X."/>
            <person name="Ushijima N."/>
            <person name="Masuda Y."/>
            <person name="Shiratori Y."/>
            <person name="Senoo K."/>
        </authorList>
    </citation>
    <scope>NUCLEOTIDE SEQUENCE [LARGE SCALE GENOMIC DNA]</scope>
    <source>
        <strain evidence="3">Red745</strain>
    </source>
</reference>
<dbReference type="Proteomes" id="UP000587586">
    <property type="component" value="Unassembled WGS sequence"/>
</dbReference>
<accession>A0A6V8N283</accession>
<sequence>MSQPADKVTFKVSAAAAPYIGADKPLAERLKAAAGKAGLPARDALLLVFYLCHDADPAVKRTALETLKGLSTDFLRQLLQDPNLHPRILDLLVKLHRDKGDLVPLFLAHPALTPAAAAFLAQPAQGVTASPSVSALSEPEPAAESDAEESDVDPEAAPEEAAETDGEQELNEEEYQSKFQMAQEMGIGDKIKMAMTGDKEWRGLLIKDSNKLVSSAVMKNPRITDAEVLTIAKSAVQNDEILRLICANKEWVKNAQIRKALAENNKTPLPSALRFVATLSEKDLALMAKSKNISSVIAGQARRILLNKNKDR</sequence>
<evidence type="ECO:0000313" key="3">
    <source>
        <dbReference type="Proteomes" id="UP000587586"/>
    </source>
</evidence>
<protein>
    <submittedName>
        <fullName evidence="2">Uncharacterized protein</fullName>
    </submittedName>
</protein>
<evidence type="ECO:0000256" key="1">
    <source>
        <dbReference type="SAM" id="MobiDB-lite"/>
    </source>
</evidence>
<evidence type="ECO:0000313" key="2">
    <source>
        <dbReference type="EMBL" id="GFO66635.1"/>
    </source>
</evidence>
<comment type="caution">
    <text evidence="2">The sequence shown here is derived from an EMBL/GenBank/DDBJ whole genome shotgun (WGS) entry which is preliminary data.</text>
</comment>
<feature type="compositionally biased region" description="Acidic residues" evidence="1">
    <location>
        <begin position="141"/>
        <end position="173"/>
    </location>
</feature>
<feature type="compositionally biased region" description="Low complexity" evidence="1">
    <location>
        <begin position="130"/>
        <end position="140"/>
    </location>
</feature>